<dbReference type="Pfam" id="PF05529">
    <property type="entry name" value="Bap31"/>
    <property type="match status" value="1"/>
</dbReference>
<keyword evidence="1" id="KW-0472">Membrane</keyword>
<dbReference type="InterPro" id="IPR040463">
    <property type="entry name" value="BAP29/BAP31_N"/>
</dbReference>
<keyword evidence="1" id="KW-1133">Transmembrane helix</keyword>
<reference evidence="3" key="1">
    <citation type="submission" date="2023-03" db="EMBL/GenBank/DDBJ databases">
        <title>Complete genome of Cladonia borealis.</title>
        <authorList>
            <person name="Park H."/>
        </authorList>
    </citation>
    <scope>NUCLEOTIDE SEQUENCE</scope>
    <source>
        <strain evidence="3">ANT050790</strain>
    </source>
</reference>
<organism evidence="3 4">
    <name type="scientific">Cladonia borealis</name>
    <dbReference type="NCBI Taxonomy" id="184061"/>
    <lineage>
        <taxon>Eukaryota</taxon>
        <taxon>Fungi</taxon>
        <taxon>Dikarya</taxon>
        <taxon>Ascomycota</taxon>
        <taxon>Pezizomycotina</taxon>
        <taxon>Lecanoromycetes</taxon>
        <taxon>OSLEUM clade</taxon>
        <taxon>Lecanoromycetidae</taxon>
        <taxon>Lecanorales</taxon>
        <taxon>Lecanorineae</taxon>
        <taxon>Cladoniaceae</taxon>
        <taxon>Cladonia</taxon>
    </lineage>
</organism>
<name>A0AA39V7S8_9LECA</name>
<dbReference type="AlphaFoldDB" id="A0AA39V7S8"/>
<proteinExistence type="predicted"/>
<accession>A0AA39V7S8</accession>
<keyword evidence="1" id="KW-0812">Transmembrane</keyword>
<sequence length="233" mass="27305">MPYWSADTIIDLLGGVEAGVKDILRGARIVARVTLYYILVFALLVVEMIIFALLIIQLPYEMEQKLFAFIKESPIIAKLQYGLKREALLYHSVVQFRDVAKSSNDDLMRALQLLQDYEKLCAPLVQFCPEWFNPDEDQVVYKLRDRRQALENDMTERQLIYRQAVAKFNKDDREDAVLHDEVLPHRYPYSIARLVIVAILAILVAARLFYNYVSKVWVPDFFQGQKCENPYYW</sequence>
<gene>
    <name evidence="3" type="ORF">JMJ35_006437</name>
</gene>
<comment type="caution">
    <text evidence="3">The sequence shown here is derived from an EMBL/GenBank/DDBJ whole genome shotgun (WGS) entry which is preliminary data.</text>
</comment>
<feature type="domain" description="BAP29/BAP31 transmembrane" evidence="2">
    <location>
        <begin position="34"/>
        <end position="98"/>
    </location>
</feature>
<evidence type="ECO:0000313" key="3">
    <source>
        <dbReference type="EMBL" id="KAK0510885.1"/>
    </source>
</evidence>
<protein>
    <recommendedName>
        <fullName evidence="2">BAP29/BAP31 transmembrane domain-containing protein</fullName>
    </recommendedName>
</protein>
<dbReference type="EMBL" id="JAFEKC020000014">
    <property type="protein sequence ID" value="KAK0510885.1"/>
    <property type="molecule type" value="Genomic_DNA"/>
</dbReference>
<keyword evidence="4" id="KW-1185">Reference proteome</keyword>
<dbReference type="Proteomes" id="UP001166286">
    <property type="component" value="Unassembled WGS sequence"/>
</dbReference>
<feature type="transmembrane region" description="Helical" evidence="1">
    <location>
        <begin position="35"/>
        <end position="56"/>
    </location>
</feature>
<feature type="transmembrane region" description="Helical" evidence="1">
    <location>
        <begin position="191"/>
        <end position="210"/>
    </location>
</feature>
<evidence type="ECO:0000313" key="4">
    <source>
        <dbReference type="Proteomes" id="UP001166286"/>
    </source>
</evidence>
<evidence type="ECO:0000256" key="1">
    <source>
        <dbReference type="SAM" id="Phobius"/>
    </source>
</evidence>
<evidence type="ECO:0000259" key="2">
    <source>
        <dbReference type="Pfam" id="PF05529"/>
    </source>
</evidence>